<name>A0AAV7NAC7_PLEWA</name>
<keyword evidence="4" id="KW-1185">Reference proteome</keyword>
<dbReference type="InterPro" id="IPR012337">
    <property type="entry name" value="RNaseH-like_sf"/>
</dbReference>
<dbReference type="SUPFAM" id="SSF53098">
    <property type="entry name" value="Ribonuclease H-like"/>
    <property type="match status" value="1"/>
</dbReference>
<reference evidence="3" key="1">
    <citation type="journal article" date="2022" name="bioRxiv">
        <title>Sequencing and chromosome-scale assembly of the giantPleurodeles waltlgenome.</title>
        <authorList>
            <person name="Brown T."/>
            <person name="Elewa A."/>
            <person name="Iarovenko S."/>
            <person name="Subramanian E."/>
            <person name="Araus A.J."/>
            <person name="Petzold A."/>
            <person name="Susuki M."/>
            <person name="Suzuki K.-i.T."/>
            <person name="Hayashi T."/>
            <person name="Toyoda A."/>
            <person name="Oliveira C."/>
            <person name="Osipova E."/>
            <person name="Leigh N.D."/>
            <person name="Simon A."/>
            <person name="Yun M.H."/>
        </authorList>
    </citation>
    <scope>NUCLEOTIDE SEQUENCE</scope>
    <source>
        <strain evidence="3">20211129_DDA</strain>
        <tissue evidence="3">Liver</tissue>
    </source>
</reference>
<protein>
    <recommendedName>
        <fullName evidence="2">SPIN-DOC-like zinc-finger domain-containing protein</fullName>
    </recommendedName>
</protein>
<dbReference type="EMBL" id="JANPWB010000012">
    <property type="protein sequence ID" value="KAJ1112134.1"/>
    <property type="molecule type" value="Genomic_DNA"/>
</dbReference>
<organism evidence="3 4">
    <name type="scientific">Pleurodeles waltl</name>
    <name type="common">Iberian ribbed newt</name>
    <dbReference type="NCBI Taxonomy" id="8319"/>
    <lineage>
        <taxon>Eukaryota</taxon>
        <taxon>Metazoa</taxon>
        <taxon>Chordata</taxon>
        <taxon>Craniata</taxon>
        <taxon>Vertebrata</taxon>
        <taxon>Euteleostomi</taxon>
        <taxon>Amphibia</taxon>
        <taxon>Batrachia</taxon>
        <taxon>Caudata</taxon>
        <taxon>Salamandroidea</taxon>
        <taxon>Salamandridae</taxon>
        <taxon>Pleurodelinae</taxon>
        <taxon>Pleurodeles</taxon>
    </lineage>
</organism>
<dbReference type="Proteomes" id="UP001066276">
    <property type="component" value="Chromosome 8"/>
</dbReference>
<proteinExistence type="predicted"/>
<feature type="domain" description="SPIN-DOC-like zinc-finger" evidence="2">
    <location>
        <begin position="436"/>
        <end position="481"/>
    </location>
</feature>
<evidence type="ECO:0000313" key="4">
    <source>
        <dbReference type="Proteomes" id="UP001066276"/>
    </source>
</evidence>
<evidence type="ECO:0000259" key="2">
    <source>
        <dbReference type="Pfam" id="PF18658"/>
    </source>
</evidence>
<feature type="compositionally biased region" description="Basic and acidic residues" evidence="1">
    <location>
        <begin position="10"/>
        <end position="20"/>
    </location>
</feature>
<dbReference type="InterPro" id="IPR040647">
    <property type="entry name" value="SPIN-DOC_Znf-C2H2"/>
</dbReference>
<accession>A0AAV7NAC7</accession>
<dbReference type="AlphaFoldDB" id="A0AAV7NAC7"/>
<dbReference type="Pfam" id="PF18658">
    <property type="entry name" value="zf-C2H2_12"/>
    <property type="match status" value="1"/>
</dbReference>
<dbReference type="PANTHER" id="PTHR45913">
    <property type="entry name" value="EPM2A-INTERACTING PROTEIN 1"/>
    <property type="match status" value="1"/>
</dbReference>
<dbReference type="PANTHER" id="PTHR45913:SF21">
    <property type="entry name" value="DUF4371 DOMAIN-CONTAINING PROTEIN"/>
    <property type="match status" value="1"/>
</dbReference>
<comment type="caution">
    <text evidence="3">The sequence shown here is derived from an EMBL/GenBank/DDBJ whole genome shotgun (WGS) entry which is preliminary data.</text>
</comment>
<gene>
    <name evidence="3" type="ORF">NDU88_000402</name>
</gene>
<sequence>MDNSASARRLGGDHAPKEKFSTVMGSDSIKEEKEACSLADQCSEELRNTSCSAEFSTVIVSDSIKEEREACSMADQCSEDVKNATFSADFSTVMVSDTIKEEREACSIADQCSEAVKNAFSAEEEFNIVIVSDSIKEEREACPIADQCSPEVNKAFFPTEFSKVMFSDSIKEERGACSMADQCSEEVKNATFSAEEEFNVVMVSDNIKEEKEACPIADQCSPQVKKAFFPAGMPGTGPLSSNVKEEACSMDCRDSDLKGNRSSLVEEFNIVMISDSIPEDRGAYPMTDQCSKEVKNDFWPRKEVEFNIGMVSHRIKEEREAYPMADQCSEEVQNTFFPAKEFNIVVVSDSIKEEREIDPMADPCSEEVNHAFCPAEEFNIVMVSDSIKEEREAYPMADPCFEEVKNASCPAALTTVVMDEEPCPPKRPKKKTYYFHQEWENDFLFTEIKDNCVCLICGAKLAVGKKSNVKRHFSTMHGHFESMFPKGSSLRSQKVNELKSALQTQKSFITTKKAAAATEASFKVTHHLIKHKATFSDGAIVKEAMLLMAESLFKDFKNSPEIMSAISDVQLGLNTMSERVSALSANMMEQLERDLKRCKYVSIQCDESVDASDIALLAMFIRMVFEDFTDKEEFLTLLPLKPTTRGADIHKEVKNYFVKTNVPLKKLVAIATDGAPAMMERHSDFIASCQADPDFPPLLNYHSIIHQQAICAKVMGFDHVMTPVVKIVNSICAKAKQHQTFKLFLEELSAEYGDLLSYAPMQWLSRGKILRRFLSLLPEVKAFMESRNEDTAQLSNTEWLLDLAFLTDVTEKLNVLNCELRGKNKTITNIISAVKTFKSKLNLFIQHVQKNKMQHFPSVLQILSENKAEAELLDTEKYSRLLVRLNQEFTDRFSDLEQLEPCVMFTSNPFMEVDVSDISDKMSVLFNLDSATMEMEILTLQNDIELKARQSDIHFWSLVDAEKYKNIHTAAMKLFTLFSSTSLCQSASSVMNFVKSTFRTCLTDEHLNDSVRVALSSYIPDYRGLVDTRQKLPDCTVLEDIISSTLKHTNQKKEG</sequence>
<evidence type="ECO:0000256" key="1">
    <source>
        <dbReference type="SAM" id="MobiDB-lite"/>
    </source>
</evidence>
<evidence type="ECO:0000313" key="3">
    <source>
        <dbReference type="EMBL" id="KAJ1112134.1"/>
    </source>
</evidence>
<feature type="region of interest" description="Disordered" evidence="1">
    <location>
        <begin position="1"/>
        <end position="26"/>
    </location>
</feature>